<evidence type="ECO:0000313" key="3">
    <source>
        <dbReference type="Proteomes" id="UP000479710"/>
    </source>
</evidence>
<organism evidence="2 3">
    <name type="scientific">Oryza meyeriana var. granulata</name>
    <dbReference type="NCBI Taxonomy" id="110450"/>
    <lineage>
        <taxon>Eukaryota</taxon>
        <taxon>Viridiplantae</taxon>
        <taxon>Streptophyta</taxon>
        <taxon>Embryophyta</taxon>
        <taxon>Tracheophyta</taxon>
        <taxon>Spermatophyta</taxon>
        <taxon>Magnoliopsida</taxon>
        <taxon>Liliopsida</taxon>
        <taxon>Poales</taxon>
        <taxon>Poaceae</taxon>
        <taxon>BOP clade</taxon>
        <taxon>Oryzoideae</taxon>
        <taxon>Oryzeae</taxon>
        <taxon>Oryzinae</taxon>
        <taxon>Oryza</taxon>
        <taxon>Oryza meyeriana</taxon>
    </lineage>
</organism>
<dbReference type="OrthoDB" id="416344at2759"/>
<dbReference type="Pfam" id="PF00326">
    <property type="entry name" value="Peptidase_S9"/>
    <property type="match status" value="2"/>
</dbReference>
<dbReference type="InterPro" id="IPR029058">
    <property type="entry name" value="AB_hydrolase_fold"/>
</dbReference>
<reference evidence="2 3" key="1">
    <citation type="submission" date="2019-11" db="EMBL/GenBank/DDBJ databases">
        <title>Whole genome sequence of Oryza granulata.</title>
        <authorList>
            <person name="Li W."/>
        </authorList>
    </citation>
    <scope>NUCLEOTIDE SEQUENCE [LARGE SCALE GENOMIC DNA]</scope>
    <source>
        <strain evidence="3">cv. Menghai</strain>
        <tissue evidence="2">Leaf</tissue>
    </source>
</reference>
<proteinExistence type="predicted"/>
<dbReference type="PANTHER" id="PTHR43056">
    <property type="entry name" value="PEPTIDASE S9 PROLYL OLIGOPEPTIDASE"/>
    <property type="match status" value="1"/>
</dbReference>
<accession>A0A6G1ENV8</accession>
<dbReference type="EMBL" id="SPHZ02000003">
    <property type="protein sequence ID" value="KAF0926304.1"/>
    <property type="molecule type" value="Genomic_DNA"/>
</dbReference>
<feature type="domain" description="Peptidase S9 prolyl oligopeptidase catalytic" evidence="1">
    <location>
        <begin position="1077"/>
        <end position="1277"/>
    </location>
</feature>
<evidence type="ECO:0000259" key="1">
    <source>
        <dbReference type="Pfam" id="PF00326"/>
    </source>
</evidence>
<dbReference type="InterPro" id="IPR050585">
    <property type="entry name" value="Xaa-Pro_dipeptidyl-ppase/CocE"/>
</dbReference>
<dbReference type="PANTHER" id="PTHR43056:SF5">
    <property type="entry name" value="PEPTIDASE S9 PROLYL OLIGOPEPTIDASE CATALYTIC DOMAIN-CONTAINING PROTEIN"/>
    <property type="match status" value="1"/>
</dbReference>
<dbReference type="Proteomes" id="UP000479710">
    <property type="component" value="Unassembled WGS sequence"/>
</dbReference>
<sequence length="1294" mass="143902">MHTQASAAEKTAAPYGSWESPISAAAVSAAGKTVEGLAVAGDGRLLWVETRPEEGGRAVLVKEAAEPGGNALDVTTQGFSVRSLAQEYGGGAFAVQGDVVIFSNYSDQRLYKQTIGDNSAQPLTPDYTGSVVRYADGVFDPHFCRYVTIMEDHRMDSSNPLTTIAAVTIRDGDVNEPIVLVSGNDFYAFPRIDPIEKRMAWIEWSNPNMSWDKAQLWVGYFSEKGEVQNKVCIAGGDSTLVESPTEPKWSSKGELFFITDRQSGFWNIYKWDEQRNMIVQLYSLDVEFSKPMWIFGVSSYGFLEEDDKSPKIICCYRQNGRSCSGVLDHDSGSFSELDIPFSSITNIVSGDGSFYVEGASATLPVSIAKVTLDKKRKTATDFSIVWSSSKDVMQYAPYFSLPEFMEFPTVVPGQQAYAYFYAPHNHIFQSSSDEKPPLLVRTHGGPTDEARGVLDLSVQYWTSRGWAFVDVNYGGSSGYGRKFRERLLGQWGVVDVNDCCSCATFLVETGRVDAQRLCVTGESAGGFTTLACLTFRQIFKAGSSLYGIADLASLRAGMHKFEAYYIDNLVGNKQAYFDRSPINFIDRFACPIILFQGLEDTVVSPDQATTIYKAIKDKGLPVALVEYEGEQHGFRKKPVAAPYGSWRSPITADVVSGADKRLGGIALASDGRLLWIEGRPEEKGRMVIVKEDDKPMDIIPQEFAARTLAQEYGGGAFAVKDNVVVFSNYKDQRLYKQTTETGVPVPLTPDYGGPDVSYADGVFDPHFSRYVTVIEDRRKSSLNPTTTIAAISLSDGDVQEPKVLISGNDFYAFPRIDQNKKRMAWIEWSHPNMPWDKSELWVGNFSESGDLTKRVCVAGGNPMLVESPTEPKWSPKGKLFFITDRGSGFWNIYKWVEHTNEVIPVYTLDAEFTRPLWVFGISSYDFLGESNHIVFSYRQHGRSYIGVLDSEIGSVSLLDIPFTDLSNVVTGNDYFYIEGAAATVPMSIAKVALNEDRTKVTSFSIIWSSSLDVVQYSSFFSSPEFVEFPTSSTGQKAYAYFYPPSNPNFRALPDEKPPLLVKTHGGPTAETRGILDLSVQYWTSRGWAYLDVNYGGSTGFGREYRERLLGKWGIIDVDDCCSCARFLVECGKVDEQRLCITGRSAGGYTTLALLAFRDTFKAGASLYGIGDLSLLRAETHKFESHYMDNLVGNERAYYERSPINFVDKFTCPVILFQGLDDKVVPPDQARKIYEALKEKGLPVALVEYEGEQHGFRKAENIKFTLEQQMVFFARLVGNFKVADDITPIKIENFD</sequence>
<dbReference type="GO" id="GO:0006508">
    <property type="term" value="P:proteolysis"/>
    <property type="evidence" value="ECO:0007669"/>
    <property type="project" value="InterPro"/>
</dbReference>
<name>A0A6G1ENV8_9ORYZ</name>
<feature type="domain" description="Peptidase S9 prolyl oligopeptidase catalytic" evidence="1">
    <location>
        <begin position="456"/>
        <end position="637"/>
    </location>
</feature>
<comment type="caution">
    <text evidence="2">The sequence shown here is derived from an EMBL/GenBank/DDBJ whole genome shotgun (WGS) entry which is preliminary data.</text>
</comment>
<dbReference type="GO" id="GO:0008236">
    <property type="term" value="F:serine-type peptidase activity"/>
    <property type="evidence" value="ECO:0007669"/>
    <property type="project" value="InterPro"/>
</dbReference>
<evidence type="ECO:0000313" key="2">
    <source>
        <dbReference type="EMBL" id="KAF0926304.1"/>
    </source>
</evidence>
<dbReference type="InterPro" id="IPR001375">
    <property type="entry name" value="Peptidase_S9_cat"/>
</dbReference>
<dbReference type="SUPFAM" id="SSF53474">
    <property type="entry name" value="alpha/beta-Hydrolases"/>
    <property type="match status" value="2"/>
</dbReference>
<dbReference type="SUPFAM" id="SSF82171">
    <property type="entry name" value="DPP6 N-terminal domain-like"/>
    <property type="match status" value="2"/>
</dbReference>
<keyword evidence="3" id="KW-1185">Reference proteome</keyword>
<dbReference type="Gene3D" id="3.40.50.1820">
    <property type="entry name" value="alpha/beta hydrolase"/>
    <property type="match status" value="2"/>
</dbReference>
<gene>
    <name evidence="2" type="ORF">E2562_022122</name>
</gene>
<protein>
    <recommendedName>
        <fullName evidence="1">Peptidase S9 prolyl oligopeptidase catalytic domain-containing protein</fullName>
    </recommendedName>
</protein>